<gene>
    <name evidence="1" type="ORF">C1SCF055_LOCUS28694</name>
</gene>
<reference evidence="2" key="2">
    <citation type="submission" date="2024-04" db="EMBL/GenBank/DDBJ databases">
        <authorList>
            <person name="Chen Y."/>
            <person name="Shah S."/>
            <person name="Dougan E. K."/>
            <person name="Thang M."/>
            <person name="Chan C."/>
        </authorList>
    </citation>
    <scope>NUCLEOTIDE SEQUENCE [LARGE SCALE GENOMIC DNA]</scope>
</reference>
<dbReference type="AlphaFoldDB" id="A0A9P1G6H7"/>
<dbReference type="GO" id="GO:0016874">
    <property type="term" value="F:ligase activity"/>
    <property type="evidence" value="ECO:0007669"/>
    <property type="project" value="UniProtKB-KW"/>
</dbReference>
<proteinExistence type="predicted"/>
<evidence type="ECO:0000313" key="1">
    <source>
        <dbReference type="EMBL" id="CAI4002769.1"/>
    </source>
</evidence>
<evidence type="ECO:0000313" key="3">
    <source>
        <dbReference type="EMBL" id="CAL4790081.1"/>
    </source>
</evidence>
<evidence type="ECO:0000313" key="4">
    <source>
        <dbReference type="Proteomes" id="UP001152797"/>
    </source>
</evidence>
<organism evidence="1">
    <name type="scientific">Cladocopium goreaui</name>
    <dbReference type="NCBI Taxonomy" id="2562237"/>
    <lineage>
        <taxon>Eukaryota</taxon>
        <taxon>Sar</taxon>
        <taxon>Alveolata</taxon>
        <taxon>Dinophyceae</taxon>
        <taxon>Suessiales</taxon>
        <taxon>Symbiodiniaceae</taxon>
        <taxon>Cladocopium</taxon>
    </lineage>
</organism>
<sequence length="157" mass="17538">MPNGVVEERHVDSLEVLLAEEHCPFVAAFFSSSSPLSQTPELALTEQRLATSFPTVRYVRVETEYMTIRSFLQWDISFLPTYVLFWPGKEGGTKGWHRWTGKGANPYDYSEVSSWISEVTGLQPQNTSVATTGPPLLPRGSQKASSAWLVIAWTLVT</sequence>
<reference evidence="1" key="1">
    <citation type="submission" date="2022-10" db="EMBL/GenBank/DDBJ databases">
        <authorList>
            <person name="Chen Y."/>
            <person name="Dougan E. K."/>
            <person name="Chan C."/>
            <person name="Rhodes N."/>
            <person name="Thang M."/>
        </authorList>
    </citation>
    <scope>NUCLEOTIDE SEQUENCE</scope>
</reference>
<evidence type="ECO:0000313" key="2">
    <source>
        <dbReference type="EMBL" id="CAL1156144.1"/>
    </source>
</evidence>
<dbReference type="EMBL" id="CAMXCT020003154">
    <property type="protein sequence ID" value="CAL1156144.1"/>
    <property type="molecule type" value="Genomic_DNA"/>
</dbReference>
<protein>
    <submittedName>
        <fullName evidence="3">Long-chain-fatty-acid--CoA ligase 4</fullName>
    </submittedName>
</protein>
<name>A0A9P1G6H7_9DINO</name>
<accession>A0A9P1G6H7</accession>
<keyword evidence="4" id="KW-1185">Reference proteome</keyword>
<dbReference type="EMBL" id="CAMXCT030003154">
    <property type="protein sequence ID" value="CAL4790081.1"/>
    <property type="molecule type" value="Genomic_DNA"/>
</dbReference>
<dbReference type="OrthoDB" id="10388420at2759"/>
<keyword evidence="3" id="KW-0436">Ligase</keyword>
<comment type="caution">
    <text evidence="1">The sequence shown here is derived from an EMBL/GenBank/DDBJ whole genome shotgun (WGS) entry which is preliminary data.</text>
</comment>
<dbReference type="Proteomes" id="UP001152797">
    <property type="component" value="Unassembled WGS sequence"/>
</dbReference>
<dbReference type="EMBL" id="CAMXCT010003154">
    <property type="protein sequence ID" value="CAI4002769.1"/>
    <property type="molecule type" value="Genomic_DNA"/>
</dbReference>